<dbReference type="SUPFAM" id="SSF53167">
    <property type="entry name" value="Purine and uridine phosphorylases"/>
    <property type="match status" value="1"/>
</dbReference>
<dbReference type="PANTHER" id="PTHR46994:SF1">
    <property type="entry name" value="5'-METHYLTHIOADENOSINE NUCLEOSIDASE"/>
    <property type="match status" value="1"/>
</dbReference>
<dbReference type="InterPro" id="IPR035994">
    <property type="entry name" value="Nucleoside_phosphorylase_sf"/>
</dbReference>
<dbReference type="InterPro" id="IPR044580">
    <property type="entry name" value="MTAN"/>
</dbReference>
<evidence type="ECO:0000313" key="2">
    <source>
        <dbReference type="Proteomes" id="UP000044071"/>
    </source>
</evidence>
<proteinExistence type="predicted"/>
<keyword evidence="2" id="KW-1185">Reference proteome</keyword>
<dbReference type="STRING" id="1034943.BN59_00912"/>
<organism evidence="1 2">
    <name type="scientific">Legionella massiliensis</name>
    <dbReference type="NCBI Taxonomy" id="1034943"/>
    <lineage>
        <taxon>Bacteria</taxon>
        <taxon>Pseudomonadati</taxon>
        <taxon>Pseudomonadota</taxon>
        <taxon>Gammaproteobacteria</taxon>
        <taxon>Legionellales</taxon>
        <taxon>Legionellaceae</taxon>
        <taxon>Legionella</taxon>
    </lineage>
</organism>
<dbReference type="OrthoDB" id="997641at2"/>
<dbReference type="EMBL" id="CCSB01000001">
    <property type="protein sequence ID" value="CDZ76638.1"/>
    <property type="molecule type" value="Genomic_DNA"/>
</dbReference>
<dbReference type="GO" id="GO:0008930">
    <property type="term" value="F:methylthioadenosine nucleosidase activity"/>
    <property type="evidence" value="ECO:0007669"/>
    <property type="project" value="InterPro"/>
</dbReference>
<evidence type="ECO:0008006" key="3">
    <source>
        <dbReference type="Google" id="ProtNLM"/>
    </source>
</evidence>
<gene>
    <name evidence="1" type="ORF">BN59_00912</name>
</gene>
<dbReference type="Proteomes" id="UP000044071">
    <property type="component" value="Unassembled WGS sequence"/>
</dbReference>
<protein>
    <recommendedName>
        <fullName evidence="3">5'-methylthioadenosine/S-adenosylhomocysteine nucleosidase</fullName>
    </recommendedName>
</protein>
<dbReference type="RefSeq" id="WP_043873128.1">
    <property type="nucleotide sequence ID" value="NZ_CCVW01000001.1"/>
</dbReference>
<dbReference type="GO" id="GO:0009116">
    <property type="term" value="P:nucleoside metabolic process"/>
    <property type="evidence" value="ECO:0007669"/>
    <property type="project" value="InterPro"/>
</dbReference>
<dbReference type="PANTHER" id="PTHR46994">
    <property type="entry name" value="5'-METHYLTHIOADENOSINE/S-ADENOSYLHOMOCYSTEINE NUCLEOSIDASE 1"/>
    <property type="match status" value="1"/>
</dbReference>
<dbReference type="Gene3D" id="3.40.50.1580">
    <property type="entry name" value="Nucleoside phosphorylase domain"/>
    <property type="match status" value="1"/>
</dbReference>
<dbReference type="GO" id="GO:0019509">
    <property type="term" value="P:L-methionine salvage from methylthioadenosine"/>
    <property type="evidence" value="ECO:0007669"/>
    <property type="project" value="InterPro"/>
</dbReference>
<reference evidence="1 2" key="1">
    <citation type="submission" date="2014-06" db="EMBL/GenBank/DDBJ databases">
        <authorList>
            <person name="Urmite Genomes Urmite Genomes"/>
        </authorList>
    </citation>
    <scope>NUCLEOTIDE SEQUENCE [LARGE SCALE GENOMIC DNA]</scope>
</reference>
<evidence type="ECO:0000313" key="1">
    <source>
        <dbReference type="EMBL" id="CDZ76638.1"/>
    </source>
</evidence>
<sequence length="311" mass="34060">MIEKFEEGPKPLKKVVLQFTMEVEARPFLTDYSDRYFLETLPEDNPLIAEFGYSLYSSGERLKSGVELIVVITGKGPEEVDRVGTIDASLMAERIRSFLQPDLFINAGTAGYVVGSEDEFLDDSAFPYLVIANEVCAFDRRVPGDEKWQNFARRPTSAGIIASSYLAKSLDCKIATLGSSDSFYLRKKEAAALLTSEIRHVDMEAIGVAVAIASHTPVMFIKVVGNCNGYKLQEKSAKQYNSTHEKTVAKLSSGLARLIDFVAGKTLSEVSAPSSNSDLSFFAKPSSSSAFIDGDQTNMTSRAKDSNVPLR</sequence>
<dbReference type="AlphaFoldDB" id="A0A078KY21"/>
<name>A0A078KY21_9GAMM</name>
<accession>A0A078KY21</accession>